<accession>A0A9P9FXS1</accession>
<evidence type="ECO:0000313" key="3">
    <source>
        <dbReference type="EMBL" id="KAH7210858.1"/>
    </source>
</evidence>
<feature type="domain" description="Zn(2)-C6 fungal-type" evidence="2">
    <location>
        <begin position="10"/>
        <end position="38"/>
    </location>
</feature>
<dbReference type="OrthoDB" id="5429770at2759"/>
<dbReference type="SUPFAM" id="SSF57701">
    <property type="entry name" value="Zn2/Cys6 DNA-binding domain"/>
    <property type="match status" value="1"/>
</dbReference>
<keyword evidence="1" id="KW-0539">Nucleus</keyword>
<reference evidence="3" key="1">
    <citation type="journal article" date="2021" name="Nat. Commun.">
        <title>Genetic determinants of endophytism in the Arabidopsis root mycobiome.</title>
        <authorList>
            <person name="Mesny F."/>
            <person name="Miyauchi S."/>
            <person name="Thiergart T."/>
            <person name="Pickel B."/>
            <person name="Atanasova L."/>
            <person name="Karlsson M."/>
            <person name="Huettel B."/>
            <person name="Barry K.W."/>
            <person name="Haridas S."/>
            <person name="Chen C."/>
            <person name="Bauer D."/>
            <person name="Andreopoulos W."/>
            <person name="Pangilinan J."/>
            <person name="LaButti K."/>
            <person name="Riley R."/>
            <person name="Lipzen A."/>
            <person name="Clum A."/>
            <person name="Drula E."/>
            <person name="Henrissat B."/>
            <person name="Kohler A."/>
            <person name="Grigoriev I.V."/>
            <person name="Martin F.M."/>
            <person name="Hacquard S."/>
        </authorList>
    </citation>
    <scope>NUCLEOTIDE SEQUENCE</scope>
    <source>
        <strain evidence="3">MPI-CAGE-AT-0023</strain>
    </source>
</reference>
<dbReference type="InterPro" id="IPR053175">
    <property type="entry name" value="DHMBA_Reg_Transcription_Factor"/>
</dbReference>
<dbReference type="PANTHER" id="PTHR38791:SF1">
    <property type="entry name" value="TRANSCRIPTION FACTOR, PUTATIVE-RELATED"/>
    <property type="match status" value="1"/>
</dbReference>
<dbReference type="Gene3D" id="4.10.240.10">
    <property type="entry name" value="Zn(2)-C6 fungal-type DNA-binding domain"/>
    <property type="match status" value="1"/>
</dbReference>
<evidence type="ECO:0000259" key="2">
    <source>
        <dbReference type="PROSITE" id="PS50048"/>
    </source>
</evidence>
<name>A0A9P9FXS1_FUSRE</name>
<dbReference type="AlphaFoldDB" id="A0A9P9FXS1"/>
<keyword evidence="4" id="KW-1185">Reference proteome</keyword>
<dbReference type="GO" id="GO:0008270">
    <property type="term" value="F:zinc ion binding"/>
    <property type="evidence" value="ECO:0007669"/>
    <property type="project" value="InterPro"/>
</dbReference>
<dbReference type="Pfam" id="PF00172">
    <property type="entry name" value="Zn_clus"/>
    <property type="match status" value="1"/>
</dbReference>
<evidence type="ECO:0000256" key="1">
    <source>
        <dbReference type="ARBA" id="ARBA00023242"/>
    </source>
</evidence>
<dbReference type="EMBL" id="JAGMUX010000031">
    <property type="protein sequence ID" value="KAH7210858.1"/>
    <property type="molecule type" value="Genomic_DNA"/>
</dbReference>
<dbReference type="RefSeq" id="XP_046041629.1">
    <property type="nucleotide sequence ID" value="XM_046189045.1"/>
</dbReference>
<protein>
    <recommendedName>
        <fullName evidence="2">Zn(2)-C6 fungal-type domain-containing protein</fullName>
    </recommendedName>
</protein>
<dbReference type="CDD" id="cd00067">
    <property type="entry name" value="GAL4"/>
    <property type="match status" value="1"/>
</dbReference>
<organism evidence="3 4">
    <name type="scientific">Fusarium redolens</name>
    <dbReference type="NCBI Taxonomy" id="48865"/>
    <lineage>
        <taxon>Eukaryota</taxon>
        <taxon>Fungi</taxon>
        <taxon>Dikarya</taxon>
        <taxon>Ascomycota</taxon>
        <taxon>Pezizomycotina</taxon>
        <taxon>Sordariomycetes</taxon>
        <taxon>Hypocreomycetidae</taxon>
        <taxon>Hypocreales</taxon>
        <taxon>Nectriaceae</taxon>
        <taxon>Fusarium</taxon>
        <taxon>Fusarium redolens species complex</taxon>
    </lineage>
</organism>
<sequence>MVFHGRPSRDCAPCRRRKIRCDLVSTGCSQCHRAKLTCHGYRSSNELVFRDETRNTMQKVLARRTASWLHSAPQFSSDISARHAFLSLYIDAYSRGFYTLQSLLTDSGPNGHLQVSVDAVSLAFMAFQLNRQDLIPLANQRYLAAIRSLRMAMRSSLQAESTTANHPLSDETLQTVLLLDLYEKMAYQHHQLSEVPGSWLSHVQGALSIVRSRPRDKFSNPTIQQLATRTVIALTLSCGTAEMPIPEALIGLYHDLGCYVRSAKWTFIGLLITLVNLRADMRNGKLDSSDIVRRARDLHDEFSHAESKIPRSWRPHRRDTSEAVVFGRYYDVYPGHYATQVFNAYRIMRLDVCDIIQTFGPTTEAAETITEVTEAICAAVPQFILPAARSQNTLPLSPLQILECSGVLTPLYAAARNTKDSVMRAWILRTLKYMADNGVKLAQSVAHVIMFLPEVDYWAVFRMVGNCAITA</sequence>
<dbReference type="GO" id="GO:0000981">
    <property type="term" value="F:DNA-binding transcription factor activity, RNA polymerase II-specific"/>
    <property type="evidence" value="ECO:0007669"/>
    <property type="project" value="InterPro"/>
</dbReference>
<gene>
    <name evidence="3" type="ORF">BKA55DRAFT_529061</name>
</gene>
<evidence type="ECO:0000313" key="4">
    <source>
        <dbReference type="Proteomes" id="UP000720189"/>
    </source>
</evidence>
<dbReference type="SMART" id="SM00066">
    <property type="entry name" value="GAL4"/>
    <property type="match status" value="1"/>
</dbReference>
<comment type="caution">
    <text evidence="3">The sequence shown here is derived from an EMBL/GenBank/DDBJ whole genome shotgun (WGS) entry which is preliminary data.</text>
</comment>
<dbReference type="GeneID" id="70218999"/>
<proteinExistence type="predicted"/>
<dbReference type="InterPro" id="IPR001138">
    <property type="entry name" value="Zn2Cys6_DnaBD"/>
</dbReference>
<dbReference type="PANTHER" id="PTHR38791">
    <property type="entry name" value="ZN(II)2CYS6 TRANSCRIPTION FACTOR (EUROFUNG)-RELATED-RELATED"/>
    <property type="match status" value="1"/>
</dbReference>
<dbReference type="InterPro" id="IPR036864">
    <property type="entry name" value="Zn2-C6_fun-type_DNA-bd_sf"/>
</dbReference>
<dbReference type="PROSITE" id="PS50048">
    <property type="entry name" value="ZN2_CY6_FUNGAL_2"/>
    <property type="match status" value="1"/>
</dbReference>
<dbReference type="Proteomes" id="UP000720189">
    <property type="component" value="Unassembled WGS sequence"/>
</dbReference>